<reference evidence="1" key="1">
    <citation type="journal article" date="2020" name="Nat. Genet.">
        <title>Genomic diversifications of five Gossypium allopolyploid species and their impact on cotton improvement.</title>
        <authorList>
            <person name="Chen Z.J."/>
            <person name="Sreedasyam A."/>
            <person name="Ando A."/>
            <person name="Song Q."/>
            <person name="De Santiago L.M."/>
            <person name="Hulse-Kemp A.M."/>
            <person name="Ding M."/>
            <person name="Ye W."/>
            <person name="Kirkbride R.C."/>
            <person name="Jenkins J."/>
            <person name="Plott C."/>
            <person name="Lovell J."/>
            <person name="Lin Y.M."/>
            <person name="Vaughn R."/>
            <person name="Liu B."/>
            <person name="Simpson S."/>
            <person name="Scheffler B.E."/>
            <person name="Wen L."/>
            <person name="Saski C.A."/>
            <person name="Grover C.E."/>
            <person name="Hu G."/>
            <person name="Conover J.L."/>
            <person name="Carlson J.W."/>
            <person name="Shu S."/>
            <person name="Boston L.B."/>
            <person name="Williams M."/>
            <person name="Peterson D.G."/>
            <person name="McGee K."/>
            <person name="Jones D.C."/>
            <person name="Wendel J.F."/>
            <person name="Stelly D.M."/>
            <person name="Grimwood J."/>
            <person name="Schmutz J."/>
        </authorList>
    </citation>
    <scope>NUCLEOTIDE SEQUENCE [LARGE SCALE GENOMIC DNA]</scope>
    <source>
        <strain evidence="1">cv. TM-1</strain>
    </source>
</reference>
<accession>A0A1U8NJB8</accession>
<dbReference type="Proteomes" id="UP000818029">
    <property type="component" value="Chromosome D12"/>
</dbReference>
<reference evidence="2" key="2">
    <citation type="submission" date="2025-08" db="UniProtKB">
        <authorList>
            <consortium name="RefSeq"/>
        </authorList>
    </citation>
    <scope>IDENTIFICATION</scope>
</reference>
<dbReference type="RefSeq" id="XP_016738123.2">
    <property type="nucleotide sequence ID" value="XM_016882634.2"/>
</dbReference>
<dbReference type="PaxDb" id="3635-A0A1U8NJB8"/>
<evidence type="ECO:0000313" key="1">
    <source>
        <dbReference type="Proteomes" id="UP000818029"/>
    </source>
</evidence>
<sequence>MTFLRLPFSYVKNSSPLLFAYINKSFLVTIFIYTKKTMGSKAEKEWSSTSKLPLFSSPHAHMQSPEKQWVLTPPHHALASVPFRWEEEPGKPKPCCTTTLTTTYDLGRKCLELPPRLLILDAAKNTAGGKLYSPITVLDGPYMGKARFQSSSLRIGSECYGSFRSGSFSPENMVVHGGSGGGGMVVSSKRVKRDKGFLGSRRRDVFPSFGDEYGSSFNTLSRSKSHFWGSIYQGLKQVVPWSKRGKKDRFMA</sequence>
<proteinExistence type="predicted"/>
<name>A0A1U8NJB8_GOSHI</name>
<evidence type="ECO:0000313" key="2">
    <source>
        <dbReference type="RefSeq" id="XP_016738123.2"/>
    </source>
</evidence>
<gene>
    <name evidence="2" type="primary">LOC107948165</name>
</gene>
<keyword evidence="1" id="KW-1185">Reference proteome</keyword>
<dbReference type="GeneID" id="107948165"/>
<protein>
    <submittedName>
        <fullName evidence="2">Uncharacterized protein At4g00950</fullName>
    </submittedName>
</protein>
<dbReference type="PANTHER" id="PTHR34371">
    <property type="entry name" value="OS01G0551000 PROTEIN"/>
    <property type="match status" value="1"/>
</dbReference>
<organism evidence="1 2">
    <name type="scientific">Gossypium hirsutum</name>
    <name type="common">Upland cotton</name>
    <name type="synonym">Gossypium mexicanum</name>
    <dbReference type="NCBI Taxonomy" id="3635"/>
    <lineage>
        <taxon>Eukaryota</taxon>
        <taxon>Viridiplantae</taxon>
        <taxon>Streptophyta</taxon>
        <taxon>Embryophyta</taxon>
        <taxon>Tracheophyta</taxon>
        <taxon>Spermatophyta</taxon>
        <taxon>Magnoliopsida</taxon>
        <taxon>eudicotyledons</taxon>
        <taxon>Gunneridae</taxon>
        <taxon>Pentapetalae</taxon>
        <taxon>rosids</taxon>
        <taxon>malvids</taxon>
        <taxon>Malvales</taxon>
        <taxon>Malvaceae</taxon>
        <taxon>Malvoideae</taxon>
        <taxon>Gossypium</taxon>
    </lineage>
</organism>
<dbReference type="PANTHER" id="PTHR34371:SF2">
    <property type="entry name" value="DUF688 FAMILY PROTEIN"/>
    <property type="match status" value="1"/>
</dbReference>
<dbReference type="KEGG" id="ghi:107948165"/>